<accession>A0A9N8WP62</accession>
<feature type="region of interest" description="Disordered" evidence="1">
    <location>
        <begin position="44"/>
        <end position="89"/>
    </location>
</feature>
<evidence type="ECO:0000313" key="3">
    <source>
        <dbReference type="EMBL" id="CAG8491150.1"/>
    </source>
</evidence>
<organism evidence="3 4">
    <name type="scientific">Funneliformis mosseae</name>
    <name type="common">Endomycorrhizal fungus</name>
    <name type="synonym">Glomus mosseae</name>
    <dbReference type="NCBI Taxonomy" id="27381"/>
    <lineage>
        <taxon>Eukaryota</taxon>
        <taxon>Fungi</taxon>
        <taxon>Fungi incertae sedis</taxon>
        <taxon>Mucoromycota</taxon>
        <taxon>Glomeromycotina</taxon>
        <taxon>Glomeromycetes</taxon>
        <taxon>Glomerales</taxon>
        <taxon>Glomeraceae</taxon>
        <taxon>Funneliformis</taxon>
    </lineage>
</organism>
<dbReference type="InterPro" id="IPR009057">
    <property type="entry name" value="Homeodomain-like_sf"/>
</dbReference>
<evidence type="ECO:0000313" key="4">
    <source>
        <dbReference type="Proteomes" id="UP000789375"/>
    </source>
</evidence>
<dbReference type="EMBL" id="CAJVPP010000534">
    <property type="protein sequence ID" value="CAG8491150.1"/>
    <property type="molecule type" value="Genomic_DNA"/>
</dbReference>
<feature type="region of interest" description="Disordered" evidence="1">
    <location>
        <begin position="132"/>
        <end position="162"/>
    </location>
</feature>
<dbReference type="PROSITE" id="PS50090">
    <property type="entry name" value="MYB_LIKE"/>
    <property type="match status" value="1"/>
</dbReference>
<reference evidence="3" key="1">
    <citation type="submission" date="2021-06" db="EMBL/GenBank/DDBJ databases">
        <authorList>
            <person name="Kallberg Y."/>
            <person name="Tangrot J."/>
            <person name="Rosling A."/>
        </authorList>
    </citation>
    <scope>NUCLEOTIDE SEQUENCE</scope>
    <source>
        <strain evidence="3">87-6 pot B 2015</strain>
    </source>
</reference>
<evidence type="ECO:0000259" key="2">
    <source>
        <dbReference type="PROSITE" id="PS50090"/>
    </source>
</evidence>
<proteinExistence type="predicted"/>
<dbReference type="AlphaFoldDB" id="A0A9N8WP62"/>
<sequence>MSKRKNSTHKSFSEDEIIDLTNEIKKEKETEDLFSPKYITQHPISYTNQYKDERPQSSDPLQSDPPSSFSPVYCAHDNPPPVSPNQPGLRCKKRAWTKEEDHALLDSIIVELSGRWSSICSRNELLIQRGPSMASQRFKSSIKHKLLSGENSKRPRLKDDEE</sequence>
<dbReference type="Proteomes" id="UP000789375">
    <property type="component" value="Unassembled WGS sequence"/>
</dbReference>
<gene>
    <name evidence="3" type="ORF">FMOSSE_LOCUS3542</name>
</gene>
<feature type="compositionally biased region" description="Low complexity" evidence="1">
    <location>
        <begin position="57"/>
        <end position="71"/>
    </location>
</feature>
<dbReference type="SUPFAM" id="SSF46689">
    <property type="entry name" value="Homeodomain-like"/>
    <property type="match status" value="1"/>
</dbReference>
<protein>
    <submittedName>
        <fullName evidence="3">358_t:CDS:1</fullName>
    </submittedName>
</protein>
<dbReference type="InterPro" id="IPR001005">
    <property type="entry name" value="SANT/Myb"/>
</dbReference>
<keyword evidence="4" id="KW-1185">Reference proteome</keyword>
<feature type="compositionally biased region" description="Basic and acidic residues" evidence="1">
    <location>
        <begin position="151"/>
        <end position="162"/>
    </location>
</feature>
<feature type="domain" description="Myb-like" evidence="2">
    <location>
        <begin position="92"/>
        <end position="142"/>
    </location>
</feature>
<comment type="caution">
    <text evidence="3">The sequence shown here is derived from an EMBL/GenBank/DDBJ whole genome shotgun (WGS) entry which is preliminary data.</text>
</comment>
<dbReference type="Gene3D" id="1.10.10.60">
    <property type="entry name" value="Homeodomain-like"/>
    <property type="match status" value="1"/>
</dbReference>
<name>A0A9N8WP62_FUNMO</name>
<evidence type="ECO:0000256" key="1">
    <source>
        <dbReference type="SAM" id="MobiDB-lite"/>
    </source>
</evidence>